<keyword evidence="5" id="KW-1185">Reference proteome</keyword>
<evidence type="ECO:0000313" key="4">
    <source>
        <dbReference type="EMBL" id="EMR14040.1"/>
    </source>
</evidence>
<keyword evidence="2" id="KW-0732">Signal</keyword>
<dbReference type="Gene3D" id="3.40.50.1820">
    <property type="entry name" value="alpha/beta hydrolase"/>
    <property type="match status" value="1"/>
</dbReference>
<dbReference type="EMBL" id="APHR01000009">
    <property type="protein sequence ID" value="EMR14040.1"/>
    <property type="molecule type" value="Genomic_DNA"/>
</dbReference>
<feature type="chain" id="PRO_5004082928" evidence="2">
    <location>
        <begin position="27"/>
        <end position="307"/>
    </location>
</feature>
<name>M7PJF9_9GAMM</name>
<keyword evidence="1 4" id="KW-0378">Hydrolase</keyword>
<reference evidence="4 5" key="1">
    <citation type="journal article" date="2013" name="Genome Announc.">
        <title>Draft Genome Sequence of Methylophaga lonarensis MPLT, a Haloalkaliphilic (Non-Methane-Utilizing) Methylotroph.</title>
        <authorList>
            <person name="Shetty S.A."/>
            <person name="Marathe N.P."/>
            <person name="Munot H."/>
            <person name="Antony C.P."/>
            <person name="Dhotre D.P."/>
            <person name="Murrell J.C."/>
            <person name="Shouche Y.S."/>
        </authorList>
    </citation>
    <scope>NUCLEOTIDE SEQUENCE [LARGE SCALE GENOMIC DNA]</scope>
    <source>
        <strain evidence="4 5">MPL</strain>
    </source>
</reference>
<dbReference type="InterPro" id="IPR029058">
    <property type="entry name" value="AB_hydrolase_fold"/>
</dbReference>
<evidence type="ECO:0000256" key="1">
    <source>
        <dbReference type="ARBA" id="ARBA00022801"/>
    </source>
</evidence>
<protein>
    <submittedName>
        <fullName evidence="4">Alpha/beta hydrolase fold-3 domain-containing protein</fullName>
    </submittedName>
</protein>
<dbReference type="eggNOG" id="COG0657">
    <property type="taxonomic scope" value="Bacteria"/>
</dbReference>
<dbReference type="InterPro" id="IPR050300">
    <property type="entry name" value="GDXG_lipolytic_enzyme"/>
</dbReference>
<dbReference type="STRING" id="1286106.MPL1_02041"/>
<evidence type="ECO:0000259" key="3">
    <source>
        <dbReference type="Pfam" id="PF20434"/>
    </source>
</evidence>
<accession>M7PJF9</accession>
<dbReference type="PANTHER" id="PTHR48081">
    <property type="entry name" value="AB HYDROLASE SUPERFAMILY PROTEIN C4A8.06C"/>
    <property type="match status" value="1"/>
</dbReference>
<dbReference type="InterPro" id="IPR049492">
    <property type="entry name" value="BD-FAE-like_dom"/>
</dbReference>
<sequence>MPTVRLKSLTAALGSLLLTACSPINALNAMVPSHHYSVQTDIAYGKHHRQQLDVYQPEAAAKALPVVVFFYGGSWSAGNRQDYKFVAEALVSEQMLVVVPDYRVYPEVGFPVFVEDAAAAVAWVINNIADFGGDADQVFVAGHSAGAHIAALVSLDNRYLAQHQLQPTQLSGMIGLAGPYDFLPLTSAKLKRIFADEQDQWQSQPINFVDAGHPPMLLMVGGRDRTVLPRNSHRLADRITQGGGDATLMEFERYGHVAMVAKLAKPFRGSGELLQPMADFVHQRPLTYPRNADANRSALPKAASTRP</sequence>
<dbReference type="GO" id="GO:0016787">
    <property type="term" value="F:hydrolase activity"/>
    <property type="evidence" value="ECO:0007669"/>
    <property type="project" value="UniProtKB-KW"/>
</dbReference>
<dbReference type="PROSITE" id="PS51257">
    <property type="entry name" value="PROKAR_LIPOPROTEIN"/>
    <property type="match status" value="1"/>
</dbReference>
<dbReference type="Proteomes" id="UP000012019">
    <property type="component" value="Unassembled WGS sequence"/>
</dbReference>
<comment type="caution">
    <text evidence="4">The sequence shown here is derived from an EMBL/GenBank/DDBJ whole genome shotgun (WGS) entry which is preliminary data.</text>
</comment>
<dbReference type="PROSITE" id="PS00122">
    <property type="entry name" value="CARBOXYLESTERASE_B_1"/>
    <property type="match status" value="1"/>
</dbReference>
<proteinExistence type="predicted"/>
<dbReference type="SUPFAM" id="SSF53474">
    <property type="entry name" value="alpha/beta-Hydrolases"/>
    <property type="match status" value="1"/>
</dbReference>
<feature type="domain" description="BD-FAE-like" evidence="3">
    <location>
        <begin position="52"/>
        <end position="237"/>
    </location>
</feature>
<dbReference type="AlphaFoldDB" id="M7PJF9"/>
<dbReference type="Pfam" id="PF20434">
    <property type="entry name" value="BD-FAE"/>
    <property type="match status" value="1"/>
</dbReference>
<dbReference type="PANTHER" id="PTHR48081:SF9">
    <property type="entry name" value="CARBOXYLESTERASE"/>
    <property type="match status" value="1"/>
</dbReference>
<dbReference type="RefSeq" id="WP_009725457.1">
    <property type="nucleotide sequence ID" value="NZ_APHR01000009.1"/>
</dbReference>
<dbReference type="InterPro" id="IPR019826">
    <property type="entry name" value="Carboxylesterase_B_AS"/>
</dbReference>
<feature type="signal peptide" evidence="2">
    <location>
        <begin position="1"/>
        <end position="26"/>
    </location>
</feature>
<organism evidence="4 5">
    <name type="scientific">Methylophaga lonarensis MPL</name>
    <dbReference type="NCBI Taxonomy" id="1286106"/>
    <lineage>
        <taxon>Bacteria</taxon>
        <taxon>Pseudomonadati</taxon>
        <taxon>Pseudomonadota</taxon>
        <taxon>Gammaproteobacteria</taxon>
        <taxon>Thiotrichales</taxon>
        <taxon>Piscirickettsiaceae</taxon>
        <taxon>Methylophaga</taxon>
    </lineage>
</organism>
<evidence type="ECO:0000313" key="5">
    <source>
        <dbReference type="Proteomes" id="UP000012019"/>
    </source>
</evidence>
<evidence type="ECO:0000256" key="2">
    <source>
        <dbReference type="SAM" id="SignalP"/>
    </source>
</evidence>
<gene>
    <name evidence="4" type="ORF">MPL1_02041</name>
</gene>